<comment type="caution">
    <text evidence="2">The sequence shown here is derived from an EMBL/GenBank/DDBJ whole genome shotgun (WGS) entry which is preliminary data.</text>
</comment>
<accession>A0ABR8KXQ4</accession>
<keyword evidence="3" id="KW-1185">Reference proteome</keyword>
<evidence type="ECO:0000313" key="2">
    <source>
        <dbReference type="EMBL" id="MBD2842941.1"/>
    </source>
</evidence>
<dbReference type="EMBL" id="JACXLC010000001">
    <property type="protein sequence ID" value="MBD2842941.1"/>
    <property type="molecule type" value="Genomic_DNA"/>
</dbReference>
<organism evidence="2 3">
    <name type="scientific">Erythrobacter rubeus</name>
    <dbReference type="NCBI Taxonomy" id="2760803"/>
    <lineage>
        <taxon>Bacteria</taxon>
        <taxon>Pseudomonadati</taxon>
        <taxon>Pseudomonadota</taxon>
        <taxon>Alphaproteobacteria</taxon>
        <taxon>Sphingomonadales</taxon>
        <taxon>Erythrobacteraceae</taxon>
        <taxon>Erythrobacter/Porphyrobacter group</taxon>
        <taxon>Erythrobacter</taxon>
    </lineage>
</organism>
<keyword evidence="1" id="KW-0812">Transmembrane</keyword>
<sequence>MAIITAIVLIATGMVFGWSGWTVLRGRNRQVQPSASAYNQTPFNRALLFWTARIAIVFGPAFALLGAAMLLVEMS</sequence>
<keyword evidence="1" id="KW-0472">Membrane</keyword>
<keyword evidence="1" id="KW-1133">Transmembrane helix</keyword>
<name>A0ABR8KXQ4_9SPHN</name>
<reference evidence="2 3" key="1">
    <citation type="submission" date="2020-09" db="EMBL/GenBank/DDBJ databases">
        <authorList>
            <person name="Yoon J.-W."/>
        </authorList>
    </citation>
    <scope>NUCLEOTIDE SEQUENCE [LARGE SCALE GENOMIC DNA]</scope>
    <source>
        <strain evidence="2 3">KMU-140</strain>
    </source>
</reference>
<feature type="transmembrane region" description="Helical" evidence="1">
    <location>
        <begin position="47"/>
        <end position="72"/>
    </location>
</feature>
<proteinExistence type="predicted"/>
<dbReference type="Proteomes" id="UP000635384">
    <property type="component" value="Unassembled WGS sequence"/>
</dbReference>
<evidence type="ECO:0000256" key="1">
    <source>
        <dbReference type="SAM" id="Phobius"/>
    </source>
</evidence>
<protein>
    <submittedName>
        <fullName evidence="2">Uncharacterized protein</fullName>
    </submittedName>
</protein>
<evidence type="ECO:0000313" key="3">
    <source>
        <dbReference type="Proteomes" id="UP000635384"/>
    </source>
</evidence>
<dbReference type="RefSeq" id="WP_190788359.1">
    <property type="nucleotide sequence ID" value="NZ_JACXLC010000001.1"/>
</dbReference>
<gene>
    <name evidence="2" type="ORF">IB285_11830</name>
</gene>